<organism evidence="5 6">
    <name type="scientific">Macrostomum lignano</name>
    <dbReference type="NCBI Taxonomy" id="282301"/>
    <lineage>
        <taxon>Eukaryota</taxon>
        <taxon>Metazoa</taxon>
        <taxon>Spiralia</taxon>
        <taxon>Lophotrochozoa</taxon>
        <taxon>Platyhelminthes</taxon>
        <taxon>Rhabditophora</taxon>
        <taxon>Macrostomorpha</taxon>
        <taxon>Macrostomida</taxon>
        <taxon>Macrostomidae</taxon>
        <taxon>Macrostomum</taxon>
    </lineage>
</organism>
<name>A0A1I8G149_9PLAT</name>
<dbReference type="PRINTS" id="PR00449">
    <property type="entry name" value="RASTRNSFRMNG"/>
</dbReference>
<keyword evidence="5" id="KW-1185">Reference proteome</keyword>
<dbReference type="GO" id="GO:0005764">
    <property type="term" value="C:lysosome"/>
    <property type="evidence" value="ECO:0007669"/>
    <property type="project" value="TreeGrafter"/>
</dbReference>
<sequence>YLQPRSQLLKVILLGDGGVGKSSLMTRYVHQRFDQRPQHTIGVEFLVKELTIDGMHFTLQIWDTAGQERYRSLRTPFYRGADACILVYALDDRRSFTNVDMWRQEFFHYSDVLESDGQKFPFLLVGNKSDVELAEVSVEDADAWANQYGMRHLTASAKSSDNVDAAFSHVAAAWLARAKAESATAEAAAATSSTTATSTGRIRVRAGGDGGSSSGQLGGSGGKRSGFNCC</sequence>
<proteinExistence type="inferred from homology"/>
<dbReference type="FunFam" id="3.40.50.300:FF:001204">
    <property type="entry name" value="Small GTP-binding protein, putative"/>
    <property type="match status" value="1"/>
</dbReference>
<dbReference type="InterPro" id="IPR027417">
    <property type="entry name" value="P-loop_NTPase"/>
</dbReference>
<protein>
    <submittedName>
        <fullName evidence="6">Ras-related protein Rab-9A</fullName>
    </submittedName>
</protein>
<feature type="compositionally biased region" description="Low complexity" evidence="4">
    <location>
        <begin position="187"/>
        <end position="199"/>
    </location>
</feature>
<dbReference type="PROSITE" id="PS51420">
    <property type="entry name" value="RHO"/>
    <property type="match status" value="1"/>
</dbReference>
<keyword evidence="2" id="KW-0547">Nucleotide-binding</keyword>
<dbReference type="WBParaSite" id="maker-uti_cns_0000518-snap-gene-1.4-mRNA-1">
    <property type="protein sequence ID" value="maker-uti_cns_0000518-snap-gene-1.4-mRNA-1"/>
    <property type="gene ID" value="maker-uti_cns_0000518-snap-gene-1.4"/>
</dbReference>
<dbReference type="GO" id="GO:0005829">
    <property type="term" value="C:cytosol"/>
    <property type="evidence" value="ECO:0007669"/>
    <property type="project" value="GOC"/>
</dbReference>
<dbReference type="GO" id="GO:0003924">
    <property type="term" value="F:GTPase activity"/>
    <property type="evidence" value="ECO:0007669"/>
    <property type="project" value="InterPro"/>
</dbReference>
<dbReference type="GO" id="GO:0005770">
    <property type="term" value="C:late endosome"/>
    <property type="evidence" value="ECO:0007669"/>
    <property type="project" value="TreeGrafter"/>
</dbReference>
<dbReference type="PROSITE" id="PS51419">
    <property type="entry name" value="RAB"/>
    <property type="match status" value="1"/>
</dbReference>
<dbReference type="SMART" id="SM00174">
    <property type="entry name" value="RHO"/>
    <property type="match status" value="1"/>
</dbReference>
<dbReference type="GO" id="GO:0005525">
    <property type="term" value="F:GTP binding"/>
    <property type="evidence" value="ECO:0007669"/>
    <property type="project" value="UniProtKB-KW"/>
</dbReference>
<dbReference type="Pfam" id="PF00071">
    <property type="entry name" value="Ras"/>
    <property type="match status" value="1"/>
</dbReference>
<dbReference type="SUPFAM" id="SSF52540">
    <property type="entry name" value="P-loop containing nucleoside triphosphate hydrolases"/>
    <property type="match status" value="1"/>
</dbReference>
<dbReference type="PANTHER" id="PTHR47981:SF1">
    <property type="entry name" value="RE17845P"/>
    <property type="match status" value="1"/>
</dbReference>
<dbReference type="InterPro" id="IPR001806">
    <property type="entry name" value="Small_GTPase"/>
</dbReference>
<evidence type="ECO:0000313" key="5">
    <source>
        <dbReference type="Proteomes" id="UP000095280"/>
    </source>
</evidence>
<dbReference type="PROSITE" id="PS51421">
    <property type="entry name" value="RAS"/>
    <property type="match status" value="1"/>
</dbReference>
<dbReference type="SMART" id="SM00175">
    <property type="entry name" value="RAB"/>
    <property type="match status" value="1"/>
</dbReference>
<dbReference type="Gene3D" id="3.40.50.300">
    <property type="entry name" value="P-loop containing nucleotide triphosphate hydrolases"/>
    <property type="match status" value="1"/>
</dbReference>
<evidence type="ECO:0000256" key="1">
    <source>
        <dbReference type="ARBA" id="ARBA00006270"/>
    </source>
</evidence>
<keyword evidence="3" id="KW-0342">GTP-binding</keyword>
<dbReference type="InterPro" id="IPR005225">
    <property type="entry name" value="Small_GTP-bd"/>
</dbReference>
<dbReference type="PANTHER" id="PTHR47981">
    <property type="entry name" value="RAB FAMILY"/>
    <property type="match status" value="1"/>
</dbReference>
<comment type="similarity">
    <text evidence="1">Belongs to the small GTPase superfamily. Rab family.</text>
</comment>
<dbReference type="SMART" id="SM00176">
    <property type="entry name" value="RAN"/>
    <property type="match status" value="1"/>
</dbReference>
<reference evidence="6" key="1">
    <citation type="submission" date="2016-11" db="UniProtKB">
        <authorList>
            <consortium name="WormBaseParasite"/>
        </authorList>
    </citation>
    <scope>IDENTIFICATION</scope>
</reference>
<evidence type="ECO:0000313" key="6">
    <source>
        <dbReference type="WBParaSite" id="maker-uti_cns_0000518-snap-gene-1.4-mRNA-1"/>
    </source>
</evidence>
<feature type="compositionally biased region" description="Gly residues" evidence="4">
    <location>
        <begin position="207"/>
        <end position="224"/>
    </location>
</feature>
<dbReference type="SMART" id="SM00173">
    <property type="entry name" value="RAS"/>
    <property type="match status" value="1"/>
</dbReference>
<dbReference type="Proteomes" id="UP000095280">
    <property type="component" value="Unplaced"/>
</dbReference>
<evidence type="ECO:0000256" key="4">
    <source>
        <dbReference type="SAM" id="MobiDB-lite"/>
    </source>
</evidence>
<dbReference type="NCBIfam" id="TIGR00231">
    <property type="entry name" value="small_GTP"/>
    <property type="match status" value="1"/>
</dbReference>
<feature type="region of interest" description="Disordered" evidence="4">
    <location>
        <begin position="187"/>
        <end position="230"/>
    </location>
</feature>
<evidence type="ECO:0000256" key="3">
    <source>
        <dbReference type="ARBA" id="ARBA00023134"/>
    </source>
</evidence>
<accession>A0A1I8G149</accession>
<dbReference type="GO" id="GO:0045335">
    <property type="term" value="C:phagocytic vesicle"/>
    <property type="evidence" value="ECO:0007669"/>
    <property type="project" value="TreeGrafter"/>
</dbReference>
<dbReference type="GO" id="GO:0042147">
    <property type="term" value="P:retrograde transport, endosome to Golgi"/>
    <property type="evidence" value="ECO:0007669"/>
    <property type="project" value="TreeGrafter"/>
</dbReference>
<evidence type="ECO:0000256" key="2">
    <source>
        <dbReference type="ARBA" id="ARBA00022741"/>
    </source>
</evidence>
<dbReference type="AlphaFoldDB" id="A0A1I8G149"/>